<dbReference type="InParanoid" id="A0A7N2LQP3"/>
<dbReference type="Gramene" id="QL05p045937:mrna">
    <property type="protein sequence ID" value="QL05p045937:mrna:CDS:1"/>
    <property type="gene ID" value="QL05p045937"/>
</dbReference>
<accession>A0A7N2LQP3</accession>
<sequence>MTSKAVSQELSKTEKLNGANHSVWKCRIHHILFQDKVQYVIDIGIPTPPSENSNVAAKRMSEKHVEDDKTTRNILLTFMEPDIEILFEEYTHAKTMFDAITEAYYASSETYIQILIERFNGTMMNESDNVIEHVNKMSVIAKELAILGNPILDKMQVSTILHTLLDSWDSVVVALNYSATPVNMKNLPTLLGIEA</sequence>
<dbReference type="Proteomes" id="UP000594261">
    <property type="component" value="Chromosome 5"/>
</dbReference>
<reference evidence="1" key="2">
    <citation type="submission" date="2021-01" db="UniProtKB">
        <authorList>
            <consortium name="EnsemblPlants"/>
        </authorList>
    </citation>
    <scope>IDENTIFICATION</scope>
</reference>
<protein>
    <recommendedName>
        <fullName evidence="3">Retrovirus-related Pol polyprotein from transposon TNT 1-94</fullName>
    </recommendedName>
</protein>
<dbReference type="Pfam" id="PF14223">
    <property type="entry name" value="Retrotran_gag_2"/>
    <property type="match status" value="1"/>
</dbReference>
<evidence type="ECO:0000313" key="2">
    <source>
        <dbReference type="Proteomes" id="UP000594261"/>
    </source>
</evidence>
<dbReference type="EnsemblPlants" id="QL05p045937:mrna">
    <property type="protein sequence ID" value="QL05p045937:mrna:CDS:1"/>
    <property type="gene ID" value="QL05p045937"/>
</dbReference>
<evidence type="ECO:0008006" key="3">
    <source>
        <dbReference type="Google" id="ProtNLM"/>
    </source>
</evidence>
<evidence type="ECO:0000313" key="1">
    <source>
        <dbReference type="EnsemblPlants" id="QL05p045937:mrna:CDS:1"/>
    </source>
</evidence>
<name>A0A7N2LQP3_QUELO</name>
<organism evidence="1 2">
    <name type="scientific">Quercus lobata</name>
    <name type="common">Valley oak</name>
    <dbReference type="NCBI Taxonomy" id="97700"/>
    <lineage>
        <taxon>Eukaryota</taxon>
        <taxon>Viridiplantae</taxon>
        <taxon>Streptophyta</taxon>
        <taxon>Embryophyta</taxon>
        <taxon>Tracheophyta</taxon>
        <taxon>Spermatophyta</taxon>
        <taxon>Magnoliopsida</taxon>
        <taxon>eudicotyledons</taxon>
        <taxon>Gunneridae</taxon>
        <taxon>Pentapetalae</taxon>
        <taxon>rosids</taxon>
        <taxon>fabids</taxon>
        <taxon>Fagales</taxon>
        <taxon>Fagaceae</taxon>
        <taxon>Quercus</taxon>
    </lineage>
</organism>
<dbReference type="EMBL" id="LRBV02000005">
    <property type="status" value="NOT_ANNOTATED_CDS"/>
    <property type="molecule type" value="Genomic_DNA"/>
</dbReference>
<dbReference type="AlphaFoldDB" id="A0A7N2LQP3"/>
<keyword evidence="2" id="KW-1185">Reference proteome</keyword>
<proteinExistence type="predicted"/>
<dbReference type="PANTHER" id="PTHR35317">
    <property type="entry name" value="OS04G0629600 PROTEIN"/>
    <property type="match status" value="1"/>
</dbReference>
<dbReference type="OMA" id="EEYTHAK"/>
<dbReference type="PANTHER" id="PTHR35317:SF8">
    <property type="entry name" value="CCHC-TYPE DOMAIN-CONTAINING PROTEIN"/>
    <property type="match status" value="1"/>
</dbReference>
<reference evidence="1 2" key="1">
    <citation type="journal article" date="2016" name="G3 (Bethesda)">
        <title>First Draft Assembly and Annotation of the Genome of a California Endemic Oak Quercus lobata Nee (Fagaceae).</title>
        <authorList>
            <person name="Sork V.L."/>
            <person name="Fitz-Gibbon S.T."/>
            <person name="Puiu D."/>
            <person name="Crepeau M."/>
            <person name="Gugger P.F."/>
            <person name="Sherman R."/>
            <person name="Stevens K."/>
            <person name="Langley C.H."/>
            <person name="Pellegrini M."/>
            <person name="Salzberg S.L."/>
        </authorList>
    </citation>
    <scope>NUCLEOTIDE SEQUENCE [LARGE SCALE GENOMIC DNA]</scope>
    <source>
        <strain evidence="1 2">cv. SW786</strain>
    </source>
</reference>